<dbReference type="Gene3D" id="3.40.50.300">
    <property type="entry name" value="P-loop containing nucleotide triphosphate hydrolases"/>
    <property type="match status" value="1"/>
</dbReference>
<evidence type="ECO:0000313" key="10">
    <source>
        <dbReference type="EMBL" id="ORX66131.1"/>
    </source>
</evidence>
<dbReference type="GO" id="GO:0004798">
    <property type="term" value="F:dTMP kinase activity"/>
    <property type="evidence" value="ECO:0007669"/>
    <property type="project" value="UniProtKB-EC"/>
</dbReference>
<evidence type="ECO:0000256" key="2">
    <source>
        <dbReference type="ARBA" id="ARBA00009776"/>
    </source>
</evidence>
<dbReference type="GeneID" id="63805310"/>
<dbReference type="GO" id="GO:0005634">
    <property type="term" value="C:nucleus"/>
    <property type="evidence" value="ECO:0007669"/>
    <property type="project" value="TreeGrafter"/>
</dbReference>
<dbReference type="Proteomes" id="UP000193922">
    <property type="component" value="Unassembled WGS sequence"/>
</dbReference>
<dbReference type="GO" id="GO:0006233">
    <property type="term" value="P:dTDP biosynthetic process"/>
    <property type="evidence" value="ECO:0007669"/>
    <property type="project" value="InterPro"/>
</dbReference>
<dbReference type="PANTHER" id="PTHR10344">
    <property type="entry name" value="THYMIDYLATE KINASE"/>
    <property type="match status" value="1"/>
</dbReference>
<dbReference type="SUPFAM" id="SSF52540">
    <property type="entry name" value="P-loop containing nucleoside triphosphate hydrolases"/>
    <property type="match status" value="1"/>
</dbReference>
<comment type="caution">
    <text evidence="10">The sequence shown here is derived from an EMBL/GenBank/DDBJ whole genome shotgun (WGS) entry which is preliminary data.</text>
</comment>
<evidence type="ECO:0000313" key="11">
    <source>
        <dbReference type="Proteomes" id="UP000193922"/>
    </source>
</evidence>
<reference evidence="10 11" key="1">
    <citation type="submission" date="2016-07" db="EMBL/GenBank/DDBJ databases">
        <title>Pervasive Adenine N6-methylation of Active Genes in Fungi.</title>
        <authorList>
            <consortium name="DOE Joint Genome Institute"/>
            <person name="Mondo S.J."/>
            <person name="Dannebaum R.O."/>
            <person name="Kuo R.C."/>
            <person name="Labutti K."/>
            <person name="Haridas S."/>
            <person name="Kuo A."/>
            <person name="Salamov A."/>
            <person name="Ahrendt S.R."/>
            <person name="Lipzen A."/>
            <person name="Sullivan W."/>
            <person name="Andreopoulos W.B."/>
            <person name="Clum A."/>
            <person name="Lindquist E."/>
            <person name="Daum C."/>
            <person name="Ramamoorthy G.K."/>
            <person name="Gryganskyi A."/>
            <person name="Culley D."/>
            <person name="Magnuson J.K."/>
            <person name="James T.Y."/>
            <person name="O'Malley M.A."/>
            <person name="Stajich J.E."/>
            <person name="Spatafora J.W."/>
            <person name="Visel A."/>
            <person name="Grigoriev I.V."/>
        </authorList>
    </citation>
    <scope>NUCLEOTIDE SEQUENCE [LARGE SCALE GENOMIC DNA]</scope>
    <source>
        <strain evidence="10 11">ATCC 12442</strain>
    </source>
</reference>
<dbReference type="EMBL" id="MCFD01000017">
    <property type="protein sequence ID" value="ORX66131.1"/>
    <property type="molecule type" value="Genomic_DNA"/>
</dbReference>
<comment type="similarity">
    <text evidence="2">Belongs to the thymidylate kinase family.</text>
</comment>
<evidence type="ECO:0000256" key="1">
    <source>
        <dbReference type="ARBA" id="ARBA00004992"/>
    </source>
</evidence>
<evidence type="ECO:0000256" key="4">
    <source>
        <dbReference type="ARBA" id="ARBA00022679"/>
    </source>
</evidence>
<comment type="pathway">
    <text evidence="1">Pyrimidine metabolism; dTTP biosynthesis.</text>
</comment>
<evidence type="ECO:0000256" key="5">
    <source>
        <dbReference type="ARBA" id="ARBA00022727"/>
    </source>
</evidence>
<dbReference type="GO" id="GO:0005829">
    <property type="term" value="C:cytosol"/>
    <property type="evidence" value="ECO:0007669"/>
    <property type="project" value="TreeGrafter"/>
</dbReference>
<evidence type="ECO:0000259" key="9">
    <source>
        <dbReference type="Pfam" id="PF02223"/>
    </source>
</evidence>
<dbReference type="GO" id="GO:0016787">
    <property type="term" value="F:hydrolase activity"/>
    <property type="evidence" value="ECO:0007669"/>
    <property type="project" value="UniProtKB-KW"/>
</dbReference>
<dbReference type="AlphaFoldDB" id="A0A1Y1VXY6"/>
<evidence type="ECO:0000256" key="3">
    <source>
        <dbReference type="ARBA" id="ARBA00012980"/>
    </source>
</evidence>
<proteinExistence type="inferred from homology"/>
<name>A0A1Y1VXY6_9FUNG</name>
<accession>A0A1Y1VXY6</accession>
<dbReference type="EC" id="2.7.4.9" evidence="3"/>
<keyword evidence="11" id="KW-1185">Reference proteome</keyword>
<keyword evidence="10" id="KW-0378">Hydrolase</keyword>
<dbReference type="InterPro" id="IPR018095">
    <property type="entry name" value="Thymidylate_kin_CS"/>
</dbReference>
<organism evidence="10 11">
    <name type="scientific">Linderina pennispora</name>
    <dbReference type="NCBI Taxonomy" id="61395"/>
    <lineage>
        <taxon>Eukaryota</taxon>
        <taxon>Fungi</taxon>
        <taxon>Fungi incertae sedis</taxon>
        <taxon>Zoopagomycota</taxon>
        <taxon>Kickxellomycotina</taxon>
        <taxon>Kickxellomycetes</taxon>
        <taxon>Kickxellales</taxon>
        <taxon>Kickxellaceae</taxon>
        <taxon>Linderina</taxon>
    </lineage>
</organism>
<protein>
    <recommendedName>
        <fullName evidence="3">dTMP kinase</fullName>
        <ecNumber evidence="3">2.7.4.9</ecNumber>
    </recommendedName>
</protein>
<dbReference type="GO" id="GO:0004550">
    <property type="term" value="F:nucleoside diphosphate kinase activity"/>
    <property type="evidence" value="ECO:0007669"/>
    <property type="project" value="TreeGrafter"/>
</dbReference>
<keyword evidence="7" id="KW-0418">Kinase</keyword>
<dbReference type="GO" id="GO:0006227">
    <property type="term" value="P:dUDP biosynthetic process"/>
    <property type="evidence" value="ECO:0007669"/>
    <property type="project" value="TreeGrafter"/>
</dbReference>
<evidence type="ECO:0000256" key="7">
    <source>
        <dbReference type="ARBA" id="ARBA00022777"/>
    </source>
</evidence>
<dbReference type="Pfam" id="PF02223">
    <property type="entry name" value="Thymidylate_kin"/>
    <property type="match status" value="1"/>
</dbReference>
<keyword evidence="5" id="KW-0545">Nucleotide biosynthesis</keyword>
<evidence type="ECO:0000256" key="6">
    <source>
        <dbReference type="ARBA" id="ARBA00022741"/>
    </source>
</evidence>
<dbReference type="RefSeq" id="XP_040740158.1">
    <property type="nucleotide sequence ID" value="XM_040888662.1"/>
</dbReference>
<dbReference type="STRING" id="61395.A0A1Y1VXY6"/>
<gene>
    <name evidence="10" type="ORF">DL89DRAFT_270319</name>
</gene>
<dbReference type="PROSITE" id="PS01331">
    <property type="entry name" value="THYMIDYLATE_KINASE"/>
    <property type="match status" value="1"/>
</dbReference>
<evidence type="ECO:0000256" key="8">
    <source>
        <dbReference type="ARBA" id="ARBA00022840"/>
    </source>
</evidence>
<dbReference type="InterPro" id="IPR039430">
    <property type="entry name" value="Thymidylate_kin-like_dom"/>
</dbReference>
<keyword evidence="4" id="KW-0808">Transferase</keyword>
<dbReference type="OrthoDB" id="425602at2759"/>
<dbReference type="PANTHER" id="PTHR10344:SF1">
    <property type="entry name" value="THYMIDYLATE KINASE"/>
    <property type="match status" value="1"/>
</dbReference>
<dbReference type="GO" id="GO:0005739">
    <property type="term" value="C:mitochondrion"/>
    <property type="evidence" value="ECO:0007669"/>
    <property type="project" value="TreeGrafter"/>
</dbReference>
<feature type="domain" description="Thymidylate kinase-like" evidence="9">
    <location>
        <begin position="9"/>
        <end position="64"/>
    </location>
</feature>
<dbReference type="GO" id="GO:0005524">
    <property type="term" value="F:ATP binding"/>
    <property type="evidence" value="ECO:0007669"/>
    <property type="project" value="UniProtKB-KW"/>
</dbReference>
<sequence>MARGLFLLFEGCDRSGKSTQCSMLVEALQREGVKAKLLKFPDRTTAIGQMINGLSDEAAMEDIRAELEAGTTLVVDRYAFSGVAFSACKGLSMKWCKAPDVGLIAPGQNQGGTAYGEEVYEKREFQIEVRVKFFALMEANWSIVDANRDKDTIHRQIMNLSKALLKRHEKEPLPLGKLWVD</sequence>
<keyword evidence="6" id="KW-0547">Nucleotide-binding</keyword>
<dbReference type="InterPro" id="IPR027417">
    <property type="entry name" value="P-loop_NTPase"/>
</dbReference>
<keyword evidence="8" id="KW-0067">ATP-binding</keyword>
<dbReference type="GO" id="GO:0006235">
    <property type="term" value="P:dTTP biosynthetic process"/>
    <property type="evidence" value="ECO:0007669"/>
    <property type="project" value="TreeGrafter"/>
</dbReference>